<accession>A0A974XH09</accession>
<dbReference type="Proteomes" id="UP000663499">
    <property type="component" value="Chromosome"/>
</dbReference>
<dbReference type="KEGG" id="alka:J0B03_05645"/>
<dbReference type="EMBL" id="CP071444">
    <property type="protein sequence ID" value="QSX09546.1"/>
    <property type="molecule type" value="Genomic_DNA"/>
</dbReference>
<name>A0A974XH09_9FIRM</name>
<gene>
    <name evidence="1" type="ORF">J0B03_05645</name>
</gene>
<reference evidence="1" key="1">
    <citation type="submission" date="2021-03" db="EMBL/GenBank/DDBJ databases">
        <title>Alkalibacter marinus sp. nov., isolated from tidal flat sediment.</title>
        <authorList>
            <person name="Namirimu T."/>
            <person name="Yang J.-A."/>
            <person name="Yang S.-H."/>
            <person name="Kim Y.-J."/>
            <person name="Kwon K.K."/>
        </authorList>
    </citation>
    <scope>NUCLEOTIDE SEQUENCE</scope>
    <source>
        <strain evidence="1">ES005</strain>
    </source>
</reference>
<protein>
    <recommendedName>
        <fullName evidence="3">EcsC family protein</fullName>
    </recommendedName>
</protein>
<dbReference type="RefSeq" id="WP_207300877.1">
    <property type="nucleotide sequence ID" value="NZ_CP071444.1"/>
</dbReference>
<organism evidence="1 2">
    <name type="scientific">Alkalibacter rhizosphaerae</name>
    <dbReference type="NCBI Taxonomy" id="2815577"/>
    <lineage>
        <taxon>Bacteria</taxon>
        <taxon>Bacillati</taxon>
        <taxon>Bacillota</taxon>
        <taxon>Clostridia</taxon>
        <taxon>Eubacteriales</taxon>
        <taxon>Eubacteriaceae</taxon>
        <taxon>Alkalibacter</taxon>
    </lineage>
</organism>
<evidence type="ECO:0000313" key="2">
    <source>
        <dbReference type="Proteomes" id="UP000663499"/>
    </source>
</evidence>
<sequence length="285" mass="31090">MSELVNQSNGNLFQDILKAAVQVPGVRISRTEFLRKSLSKHFQEDLVKLAIEANPARAGITTKELNRIAKSSIDFETNKVTAISAATGFPGGIAMMATIPADLTQYFAHVLRILQKLIYLYGWDDVFTKKDEIDDETMSLLTMFTGVMFGVEAANKLVYKLASNAAIRANKVIAAKPLTQGFIYPIVKRIALAITGRMNKALFAKGVSKAIPVIGAVASGGLTFITFKPLANRLKKHLETLPIADVNFYKKQAEAGSGKLDIDISDIIEGDFDIVETDDTSDSDE</sequence>
<evidence type="ECO:0000313" key="1">
    <source>
        <dbReference type="EMBL" id="QSX09546.1"/>
    </source>
</evidence>
<proteinExistence type="predicted"/>
<keyword evidence="2" id="KW-1185">Reference proteome</keyword>
<evidence type="ECO:0008006" key="3">
    <source>
        <dbReference type="Google" id="ProtNLM"/>
    </source>
</evidence>
<dbReference type="AlphaFoldDB" id="A0A974XH09"/>